<protein>
    <recommendedName>
        <fullName evidence="3">MULE transposase domain-containing protein</fullName>
    </recommendedName>
</protein>
<accession>E9HL98</accession>
<dbReference type="EMBL" id="GL732677">
    <property type="protein sequence ID" value="EFX67462.1"/>
    <property type="molecule type" value="Genomic_DNA"/>
</dbReference>
<dbReference type="KEGG" id="dpx:DAPPUDRAFT_115417"/>
<dbReference type="HOGENOM" id="CLU_485075_0_0_1"/>
<evidence type="ECO:0008006" key="3">
    <source>
        <dbReference type="Google" id="ProtNLM"/>
    </source>
</evidence>
<organism evidence="1 2">
    <name type="scientific">Daphnia pulex</name>
    <name type="common">Water flea</name>
    <dbReference type="NCBI Taxonomy" id="6669"/>
    <lineage>
        <taxon>Eukaryota</taxon>
        <taxon>Metazoa</taxon>
        <taxon>Ecdysozoa</taxon>
        <taxon>Arthropoda</taxon>
        <taxon>Crustacea</taxon>
        <taxon>Branchiopoda</taxon>
        <taxon>Diplostraca</taxon>
        <taxon>Cladocera</taxon>
        <taxon>Anomopoda</taxon>
        <taxon>Daphniidae</taxon>
        <taxon>Daphnia</taxon>
    </lineage>
</organism>
<dbReference type="Proteomes" id="UP000000305">
    <property type="component" value="Unassembled WGS sequence"/>
</dbReference>
<dbReference type="InterPro" id="IPR052579">
    <property type="entry name" value="Zinc_finger_SWIM"/>
</dbReference>
<dbReference type="PANTHER" id="PTHR31569:SF4">
    <property type="entry name" value="SWIM-TYPE DOMAIN-CONTAINING PROTEIN"/>
    <property type="match status" value="1"/>
</dbReference>
<evidence type="ECO:0000313" key="1">
    <source>
        <dbReference type="EMBL" id="EFX67462.1"/>
    </source>
</evidence>
<evidence type="ECO:0000313" key="2">
    <source>
        <dbReference type="Proteomes" id="UP000000305"/>
    </source>
</evidence>
<dbReference type="OrthoDB" id="92090at2759"/>
<dbReference type="InParanoid" id="E9HL98"/>
<sequence>MAYLVIVSVESAQIKRYFRASVFFFRVVFQPIAKYFTISSMCVEHQNHPMSKEDISTYQKKKNLTPDAISFAQKSLDAGEKPLLVRKNLMLEFGANLSTKDVLNLKTKLSGVKQDDWKHAAEVLNVYAKSPDNLVKNNDVSVTKVVLTDKDCSELAGISAVFPDAVSLLCQFHVVCAIDTRLAKARLEPNEREEIYLSFQRALHAHTEDGIDIEEILIIYGNTSRITGSIAELFGATFIGTRCSRKETIRRTDLKVNKHSNSISGRYGCLLAFMSSRYGCLLAFMSGSYGYLLAFMSGSYGCLLAFQFHSTIKTVLNHKQVTFHQVFQVLLDISLFRTMDSERKTIEGRLKFVTRKPHLVLQGLAKLVTPYVLKLVEKEMCRKKVKSYSIFQRFKSKVVSRENLFLEANVLARSWCNALQDLPIPAFEGQMQAMKRLIYCAKTNTSINFNESTFNTSTDVEVVKKSGEDNNGNKEQVTISEDHLVDVPEIIEKETVSEVTLSEDHLVDVPEIIEKETVSEASLSEDHLLDVTKFSEKKTVSEATLLEDSLAEMSESVKRTVS</sequence>
<proteinExistence type="predicted"/>
<dbReference type="PANTHER" id="PTHR31569">
    <property type="entry name" value="SWIM-TYPE DOMAIN-CONTAINING PROTEIN"/>
    <property type="match status" value="1"/>
</dbReference>
<keyword evidence="2" id="KW-1185">Reference proteome</keyword>
<dbReference type="AlphaFoldDB" id="E9HL98"/>
<reference evidence="1 2" key="1">
    <citation type="journal article" date="2011" name="Science">
        <title>The ecoresponsive genome of Daphnia pulex.</title>
        <authorList>
            <person name="Colbourne J.K."/>
            <person name="Pfrender M.E."/>
            <person name="Gilbert D."/>
            <person name="Thomas W.K."/>
            <person name="Tucker A."/>
            <person name="Oakley T.H."/>
            <person name="Tokishita S."/>
            <person name="Aerts A."/>
            <person name="Arnold G.J."/>
            <person name="Basu M.K."/>
            <person name="Bauer D.J."/>
            <person name="Caceres C.E."/>
            <person name="Carmel L."/>
            <person name="Casola C."/>
            <person name="Choi J.H."/>
            <person name="Detter J.C."/>
            <person name="Dong Q."/>
            <person name="Dusheyko S."/>
            <person name="Eads B.D."/>
            <person name="Frohlich T."/>
            <person name="Geiler-Samerotte K.A."/>
            <person name="Gerlach D."/>
            <person name="Hatcher P."/>
            <person name="Jogdeo S."/>
            <person name="Krijgsveld J."/>
            <person name="Kriventseva E.V."/>
            <person name="Kultz D."/>
            <person name="Laforsch C."/>
            <person name="Lindquist E."/>
            <person name="Lopez J."/>
            <person name="Manak J.R."/>
            <person name="Muller J."/>
            <person name="Pangilinan J."/>
            <person name="Patwardhan R.P."/>
            <person name="Pitluck S."/>
            <person name="Pritham E.J."/>
            <person name="Rechtsteiner A."/>
            <person name="Rho M."/>
            <person name="Rogozin I.B."/>
            <person name="Sakarya O."/>
            <person name="Salamov A."/>
            <person name="Schaack S."/>
            <person name="Shapiro H."/>
            <person name="Shiga Y."/>
            <person name="Skalitzky C."/>
            <person name="Smith Z."/>
            <person name="Souvorov A."/>
            <person name="Sung W."/>
            <person name="Tang Z."/>
            <person name="Tsuchiya D."/>
            <person name="Tu H."/>
            <person name="Vos H."/>
            <person name="Wang M."/>
            <person name="Wolf Y.I."/>
            <person name="Yamagata H."/>
            <person name="Yamada T."/>
            <person name="Ye Y."/>
            <person name="Shaw J.R."/>
            <person name="Andrews J."/>
            <person name="Crease T.J."/>
            <person name="Tang H."/>
            <person name="Lucas S.M."/>
            <person name="Robertson H.M."/>
            <person name="Bork P."/>
            <person name="Koonin E.V."/>
            <person name="Zdobnov E.M."/>
            <person name="Grigoriev I.V."/>
            <person name="Lynch M."/>
            <person name="Boore J.L."/>
        </authorList>
    </citation>
    <scope>NUCLEOTIDE SEQUENCE [LARGE SCALE GENOMIC DNA]</scope>
</reference>
<gene>
    <name evidence="1" type="ORF">DAPPUDRAFT_115417</name>
</gene>
<name>E9HL98_DAPPU</name>